<sequence length="234" mass="26261">MNFEQMLFSQGFGTRRDCRDLILSGDVSWNGAVVEDPYETVEPEGKSFVVKGETWPFFEKAIIAMNKPEGYECSMKPSFHPSVLTLLPAPLRNRNIQPVGRLDEDTTGLLILTDDGAFQHYLIHPKHHVAKIYRAVLKHPAEESLVKQLLGGVLLKDERTPVAASDCRITGEHEIELTLEQGKYHQVKRMVAAAGNRVETLTRIQFGALTLPVDLKPGEWKWISSRAEITGKKA</sequence>
<comment type="caution">
    <text evidence="9">The sequence shown here is derived from an EMBL/GenBank/DDBJ whole genome shotgun (WGS) entry which is preliminary data.</text>
</comment>
<dbReference type="InterPro" id="IPR020094">
    <property type="entry name" value="TruA/RsuA/RluB/E/F_N"/>
</dbReference>
<dbReference type="NCBIfam" id="TIGR00093">
    <property type="entry name" value="pseudouridine synthase"/>
    <property type="match status" value="1"/>
</dbReference>
<comment type="function">
    <text evidence="5">Responsible for synthesis of pseudouridine from uracil-516 in 16S ribosomal RNA.</text>
</comment>
<dbReference type="InterPro" id="IPR036986">
    <property type="entry name" value="S4_RNA-bd_sf"/>
</dbReference>
<keyword evidence="3 7" id="KW-0413">Isomerase</keyword>
<evidence type="ECO:0000256" key="7">
    <source>
        <dbReference type="RuleBase" id="RU003887"/>
    </source>
</evidence>
<dbReference type="InterPro" id="IPR050343">
    <property type="entry name" value="RsuA_PseudoU_synthase"/>
</dbReference>
<dbReference type="PROSITE" id="PS50889">
    <property type="entry name" value="S4"/>
    <property type="match status" value="1"/>
</dbReference>
<dbReference type="SUPFAM" id="SSF55120">
    <property type="entry name" value="Pseudouridine synthase"/>
    <property type="match status" value="1"/>
</dbReference>
<dbReference type="SUPFAM" id="SSF55174">
    <property type="entry name" value="Alpha-L RNA-binding motif"/>
    <property type="match status" value="1"/>
</dbReference>
<gene>
    <name evidence="9" type="ORF">MESMUL_06470</name>
</gene>
<dbReference type="InterPro" id="IPR006145">
    <property type="entry name" value="PsdUridine_synth_RsuA/RluA"/>
</dbReference>
<evidence type="ECO:0000259" key="8">
    <source>
        <dbReference type="Pfam" id="PF00849"/>
    </source>
</evidence>
<evidence type="ECO:0000313" key="9">
    <source>
        <dbReference type="EMBL" id="GBO93293.1"/>
    </source>
</evidence>
<dbReference type="InterPro" id="IPR000748">
    <property type="entry name" value="PsdUridine_synth_RsuA/RluB/E/F"/>
</dbReference>
<dbReference type="OrthoDB" id="9807213at2"/>
<reference evidence="9 10" key="1">
    <citation type="journal article" date="2018" name="Int. J. Syst. Evol. Microbiol.">
        <title>Mesosutterella multiformis gen. nov., sp. nov., a member of the family Sutterellaceae and Sutterella megalosphaeroides sp. nov., isolated from human faeces.</title>
        <authorList>
            <person name="Sakamoto M."/>
            <person name="Ikeyama N."/>
            <person name="Kunihiro T."/>
            <person name="Iino T."/>
            <person name="Yuki M."/>
            <person name="Ohkuma M."/>
        </authorList>
    </citation>
    <scope>NUCLEOTIDE SEQUENCE [LARGE SCALE GENOMIC DNA]</scope>
    <source>
        <strain evidence="9 10">4NBBH2</strain>
    </source>
</reference>
<dbReference type="CDD" id="cd02553">
    <property type="entry name" value="PseudoU_synth_RsuA"/>
    <property type="match status" value="1"/>
</dbReference>
<proteinExistence type="inferred from homology"/>
<comment type="catalytic activity">
    <reaction evidence="4">
        <text>uridine(516) in 16S rRNA = pseudouridine(516) in 16S rRNA</text>
        <dbReference type="Rhea" id="RHEA:38867"/>
        <dbReference type="Rhea" id="RHEA-COMP:10089"/>
        <dbReference type="Rhea" id="RHEA-COMP:10090"/>
        <dbReference type="ChEBI" id="CHEBI:65314"/>
        <dbReference type="ChEBI" id="CHEBI:65315"/>
        <dbReference type="EC" id="5.4.99.19"/>
    </reaction>
</comment>
<dbReference type="GO" id="GO:0003723">
    <property type="term" value="F:RNA binding"/>
    <property type="evidence" value="ECO:0007669"/>
    <property type="project" value="UniProtKB-KW"/>
</dbReference>
<accession>A0A401LK60</accession>
<accession>A0A388SCD3</accession>
<evidence type="ECO:0000256" key="3">
    <source>
        <dbReference type="ARBA" id="ARBA00023235"/>
    </source>
</evidence>
<keyword evidence="10" id="KW-1185">Reference proteome</keyword>
<dbReference type="PANTHER" id="PTHR47683:SF4">
    <property type="entry name" value="PSEUDOURIDINE SYNTHASE"/>
    <property type="match status" value="1"/>
</dbReference>
<dbReference type="InterPro" id="IPR042092">
    <property type="entry name" value="PsdUridine_s_RsuA/RluB/E/F_cat"/>
</dbReference>
<dbReference type="Pfam" id="PF00849">
    <property type="entry name" value="PseudoU_synth_2"/>
    <property type="match status" value="1"/>
</dbReference>
<evidence type="ECO:0000256" key="1">
    <source>
        <dbReference type="ARBA" id="ARBA00008348"/>
    </source>
</evidence>
<dbReference type="AlphaFoldDB" id="A0A388SCD3"/>
<evidence type="ECO:0000256" key="6">
    <source>
        <dbReference type="PROSITE-ProRule" id="PRU00182"/>
    </source>
</evidence>
<dbReference type="Gene3D" id="3.30.70.580">
    <property type="entry name" value="Pseudouridine synthase I, catalytic domain, N-terminal subdomain"/>
    <property type="match status" value="1"/>
</dbReference>
<dbReference type="PROSITE" id="PS01149">
    <property type="entry name" value="PSI_RSU"/>
    <property type="match status" value="1"/>
</dbReference>
<dbReference type="Gene3D" id="3.30.70.1560">
    <property type="entry name" value="Alpha-L RNA-binding motif"/>
    <property type="match status" value="1"/>
</dbReference>
<dbReference type="GO" id="GO:0001522">
    <property type="term" value="P:pseudouridine synthesis"/>
    <property type="evidence" value="ECO:0007669"/>
    <property type="project" value="InterPro"/>
</dbReference>
<dbReference type="EMBL" id="BGZJ01000001">
    <property type="protein sequence ID" value="GBO93293.1"/>
    <property type="molecule type" value="Genomic_DNA"/>
</dbReference>
<dbReference type="Proteomes" id="UP000266091">
    <property type="component" value="Unassembled WGS sequence"/>
</dbReference>
<dbReference type="Gene3D" id="3.10.290.10">
    <property type="entry name" value="RNA-binding S4 domain"/>
    <property type="match status" value="1"/>
</dbReference>
<evidence type="ECO:0000256" key="5">
    <source>
        <dbReference type="ARBA" id="ARBA00037590"/>
    </source>
</evidence>
<keyword evidence="2 6" id="KW-0694">RNA-binding</keyword>
<evidence type="ECO:0000313" key="10">
    <source>
        <dbReference type="Proteomes" id="UP000266091"/>
    </source>
</evidence>
<dbReference type="InterPro" id="IPR018496">
    <property type="entry name" value="PsdUridine_synth_RsuA/RluB_CS"/>
</dbReference>
<evidence type="ECO:0000256" key="2">
    <source>
        <dbReference type="ARBA" id="ARBA00022884"/>
    </source>
</evidence>
<evidence type="ECO:0000256" key="4">
    <source>
        <dbReference type="ARBA" id="ARBA00036749"/>
    </source>
</evidence>
<dbReference type="InterPro" id="IPR020103">
    <property type="entry name" value="PsdUridine_synth_cat_dom_sf"/>
</dbReference>
<dbReference type="PANTHER" id="PTHR47683">
    <property type="entry name" value="PSEUDOURIDINE SYNTHASE FAMILY PROTEIN-RELATED"/>
    <property type="match status" value="1"/>
</dbReference>
<feature type="domain" description="Pseudouridine synthase RsuA/RluA-like" evidence="8">
    <location>
        <begin position="62"/>
        <end position="193"/>
    </location>
</feature>
<organism evidence="9 10">
    <name type="scientific">Mesosutterella multiformis</name>
    <dbReference type="NCBI Taxonomy" id="2259133"/>
    <lineage>
        <taxon>Bacteria</taxon>
        <taxon>Pseudomonadati</taxon>
        <taxon>Pseudomonadota</taxon>
        <taxon>Betaproteobacteria</taxon>
        <taxon>Burkholderiales</taxon>
        <taxon>Sutterellaceae</taxon>
        <taxon>Mesosutterella</taxon>
    </lineage>
</organism>
<dbReference type="EC" id="5.4.99.-" evidence="7"/>
<name>A0A388SCD3_9BURK</name>
<protein>
    <recommendedName>
        <fullName evidence="7">Pseudouridine synthase</fullName>
        <ecNumber evidence="7">5.4.99.-</ecNumber>
    </recommendedName>
</protein>
<comment type="similarity">
    <text evidence="1 7">Belongs to the pseudouridine synthase RsuA family.</text>
</comment>
<dbReference type="GO" id="GO:0160136">
    <property type="term" value="F:16S rRNA pseudouridine(516) synthase activity"/>
    <property type="evidence" value="ECO:0007669"/>
    <property type="project" value="UniProtKB-EC"/>
</dbReference>
<dbReference type="GO" id="GO:0006364">
    <property type="term" value="P:rRNA processing"/>
    <property type="evidence" value="ECO:0007669"/>
    <property type="project" value="UniProtKB-ARBA"/>
</dbReference>
<dbReference type="RefSeq" id="WP_116269694.1">
    <property type="nucleotide sequence ID" value="NZ_BGZJ01000001.1"/>
</dbReference>